<keyword evidence="4 9" id="KW-0732">Signal</keyword>
<comment type="similarity">
    <text evidence="2 8">Belongs to the glycosyl hydrolase 35 family.</text>
</comment>
<keyword evidence="6" id="KW-0325">Glycoprotein</keyword>
<evidence type="ECO:0000256" key="1">
    <source>
        <dbReference type="ARBA" id="ARBA00001412"/>
    </source>
</evidence>
<dbReference type="Gene3D" id="2.60.120.260">
    <property type="entry name" value="Galactose-binding domain-like"/>
    <property type="match status" value="2"/>
</dbReference>
<evidence type="ECO:0000259" key="10">
    <source>
        <dbReference type="SMART" id="SM01029"/>
    </source>
</evidence>
<dbReference type="InterPro" id="IPR001944">
    <property type="entry name" value="Glycoside_Hdrlase_35"/>
</dbReference>
<dbReference type="PATRIC" id="fig|1123269.5.peg.4443"/>
<accession>W0AHZ0</accession>
<dbReference type="AlphaFoldDB" id="W0AHZ0"/>
<dbReference type="EMBL" id="CP006644">
    <property type="protein sequence ID" value="AHE56162.1"/>
    <property type="molecule type" value="Genomic_DNA"/>
</dbReference>
<dbReference type="Gene3D" id="2.102.20.10">
    <property type="entry name" value="Beta-galactosidase, domain 2"/>
    <property type="match status" value="1"/>
</dbReference>
<keyword evidence="12" id="KW-1185">Reference proteome</keyword>
<reference evidence="11 12" key="1">
    <citation type="submission" date="2013-07" db="EMBL/GenBank/DDBJ databases">
        <title>Completed genome of Sphingomonas sanxanigenens NX02.</title>
        <authorList>
            <person name="Ma T."/>
            <person name="Huang H."/>
            <person name="Wu M."/>
            <person name="Li X."/>
            <person name="Li G."/>
        </authorList>
    </citation>
    <scope>NUCLEOTIDE SEQUENCE [LARGE SCALE GENOMIC DNA]</scope>
    <source>
        <strain evidence="11 12">NX02</strain>
    </source>
</reference>
<name>W0AHZ0_9SPHN</name>
<dbReference type="GO" id="GO:0005975">
    <property type="term" value="P:carbohydrate metabolic process"/>
    <property type="evidence" value="ECO:0007669"/>
    <property type="project" value="InterPro"/>
</dbReference>
<dbReference type="InterPro" id="IPR008979">
    <property type="entry name" value="Galactose-bd-like_sf"/>
</dbReference>
<evidence type="ECO:0000256" key="3">
    <source>
        <dbReference type="ARBA" id="ARBA00012756"/>
    </source>
</evidence>
<dbReference type="InterPro" id="IPR036833">
    <property type="entry name" value="BetaGal_dom3_sf"/>
</dbReference>
<dbReference type="PANTHER" id="PTHR23421">
    <property type="entry name" value="BETA-GALACTOSIDASE RELATED"/>
    <property type="match status" value="1"/>
</dbReference>
<evidence type="ECO:0000256" key="8">
    <source>
        <dbReference type="RuleBase" id="RU003679"/>
    </source>
</evidence>
<dbReference type="InterPro" id="IPR025300">
    <property type="entry name" value="BetaGal_jelly_roll_dom"/>
</dbReference>
<dbReference type="Gene3D" id="3.20.20.80">
    <property type="entry name" value="Glycosidases"/>
    <property type="match status" value="1"/>
</dbReference>
<dbReference type="STRING" id="1123269.NX02_22720"/>
<dbReference type="HOGENOM" id="CLU_005732_2_0_5"/>
<feature type="signal peptide" evidence="9">
    <location>
        <begin position="1"/>
        <end position="18"/>
    </location>
</feature>
<dbReference type="SMART" id="SM01029">
    <property type="entry name" value="BetaGal_dom2"/>
    <property type="match status" value="1"/>
</dbReference>
<dbReference type="InterPro" id="IPR025972">
    <property type="entry name" value="BetaGal_dom3"/>
</dbReference>
<evidence type="ECO:0000256" key="9">
    <source>
        <dbReference type="SAM" id="SignalP"/>
    </source>
</evidence>
<dbReference type="InterPro" id="IPR017853">
    <property type="entry name" value="GH"/>
</dbReference>
<dbReference type="SUPFAM" id="SSF49785">
    <property type="entry name" value="Galactose-binding domain-like"/>
    <property type="match status" value="2"/>
</dbReference>
<evidence type="ECO:0000256" key="6">
    <source>
        <dbReference type="ARBA" id="ARBA00023180"/>
    </source>
</evidence>
<keyword evidence="7" id="KW-0326">Glycosidase</keyword>
<dbReference type="SUPFAM" id="SSF51011">
    <property type="entry name" value="Glycosyl hydrolase domain"/>
    <property type="match status" value="1"/>
</dbReference>
<sequence>MKMRPIAAALLLASSALAAPAAAQDAKETVNLSAPEQRFGRVSFDGRSLKIDGKRTVIWSGEFHPFRLPSPDLWRDILQKMKASGFNTVALYFDWGFHSPKKGVYDFSGIRDIDRLLTMADEEGLYVMTRAGPYVNAELTRGGFPGWLVNQRGKARTDDPEYMAAADEWLTRINAIIARHQINGDGKGNKGSVILHQIENELAATTPAQRRYMDHLYAKARADGINVPIFHNDQGRNGYWVPENSPVEKVVKGPNDMYAFDGYPGGTCTVQGKPTRGSAAPDWGYYGPGGARGGASASPNTPGFAAEFGGGWFDYWGSNGGYECNAIQRGKRFQRVFYGTNLANGINIQSFYMLYGGTSWGWLPAPVVFTSYDYGSAISEPRTIRPKAEELKQLGGLIAAVPDLAGMVPAGSVQISSPNIQVYHNKSPETDARFLMVTHKPSNGQTNDSFTITADLPDGRYTLPQAGPMQLNGFDAKWLVAGVKLGGQKLVYSTSELQALLKVDGSDVALIYGRAGEQGETVLRYAGAPKVTVVEGNVTSAFDASKGDLRLNYAHQGRAIVTIEGADRPKLTLLIGDEAEGARYWRQDSAAGTVLVRGPALVRTATVRGGQLALTGDTAAETPLEIWAPAKLRTLSWNGAPVALRAGKAGSRVASKPLAGPAEIALPRLTGWKMAEGSPEAKPGFDDSKWAAIDNRSSASITARPDGQPNMGMDSYGFHDGDVWYRGRFTGTADAKLLRLFYGAGGSGLAQVWLDGQFVGQHELPSGLPRPITTGVAELALPDAAQAQGEHVLSVMVRNNGHNWDLDVDDFHKEARGIVSASIEAPGGRSFGVPIAWKIQGKQGGEDIADPVRGVANNGGLYGERVGWHLPGFDDSQWQAATVPSARATAGTSWYRTRFDLAVPKGQDATIGIAFGDTETPRSKARYRVLIFVNGWNMGQFIAHIGPQRVFPVPEGILDHRGTNHIALAVTSDGAAGDALEDVRLVTLHNVRGGLPVRMVAAPSRPSDLN</sequence>
<dbReference type="InterPro" id="IPR018954">
    <property type="entry name" value="Betagal_dom2"/>
</dbReference>
<comment type="catalytic activity">
    <reaction evidence="1">
        <text>Hydrolysis of terminal non-reducing beta-D-galactose residues in beta-D-galactosides.</text>
        <dbReference type="EC" id="3.2.1.23"/>
    </reaction>
</comment>
<evidence type="ECO:0000256" key="7">
    <source>
        <dbReference type="ARBA" id="ARBA00023295"/>
    </source>
</evidence>
<dbReference type="KEGG" id="ssan:NX02_22720"/>
<organism evidence="11 12">
    <name type="scientific">Sphingomonas sanxanigenens DSM 19645 = NX02</name>
    <dbReference type="NCBI Taxonomy" id="1123269"/>
    <lineage>
        <taxon>Bacteria</taxon>
        <taxon>Pseudomonadati</taxon>
        <taxon>Pseudomonadota</taxon>
        <taxon>Alphaproteobacteria</taxon>
        <taxon>Sphingomonadales</taxon>
        <taxon>Sphingomonadaceae</taxon>
        <taxon>Sphingomonas</taxon>
    </lineage>
</organism>
<dbReference type="PRINTS" id="PR00742">
    <property type="entry name" value="GLHYDRLASE35"/>
</dbReference>
<proteinExistence type="inferred from homology"/>
<dbReference type="SUPFAM" id="SSF117100">
    <property type="entry name" value="Beta-galactosidase LacA, domain 3"/>
    <property type="match status" value="1"/>
</dbReference>
<dbReference type="SUPFAM" id="SSF51445">
    <property type="entry name" value="(Trans)glycosidases"/>
    <property type="match status" value="1"/>
</dbReference>
<dbReference type="Pfam" id="PF13363">
    <property type="entry name" value="BetaGal_dom3"/>
    <property type="match status" value="1"/>
</dbReference>
<evidence type="ECO:0000313" key="11">
    <source>
        <dbReference type="EMBL" id="AHE56162.1"/>
    </source>
</evidence>
<dbReference type="Pfam" id="PF13364">
    <property type="entry name" value="BetaGal_ABD2"/>
    <property type="match status" value="2"/>
</dbReference>
<evidence type="ECO:0000313" key="12">
    <source>
        <dbReference type="Proteomes" id="UP000018851"/>
    </source>
</evidence>
<dbReference type="EC" id="3.2.1.23" evidence="3"/>
<evidence type="ECO:0000256" key="5">
    <source>
        <dbReference type="ARBA" id="ARBA00022801"/>
    </source>
</evidence>
<evidence type="ECO:0000256" key="4">
    <source>
        <dbReference type="ARBA" id="ARBA00022729"/>
    </source>
</evidence>
<dbReference type="Pfam" id="PF01301">
    <property type="entry name" value="Glyco_hydro_35"/>
    <property type="match status" value="1"/>
</dbReference>
<keyword evidence="5" id="KW-0378">Hydrolase</keyword>
<feature type="domain" description="Beta-galactosidase" evidence="10">
    <location>
        <begin position="401"/>
        <end position="584"/>
    </location>
</feature>
<dbReference type="Proteomes" id="UP000018851">
    <property type="component" value="Chromosome"/>
</dbReference>
<gene>
    <name evidence="11" type="ORF">NX02_22720</name>
</gene>
<dbReference type="InterPro" id="IPR037110">
    <property type="entry name" value="Betagal_dom2_sf"/>
</dbReference>
<dbReference type="GO" id="GO:0004565">
    <property type="term" value="F:beta-galactosidase activity"/>
    <property type="evidence" value="ECO:0007669"/>
    <property type="project" value="UniProtKB-EC"/>
</dbReference>
<dbReference type="InterPro" id="IPR031330">
    <property type="entry name" value="Gly_Hdrlase_35_cat"/>
</dbReference>
<protein>
    <recommendedName>
        <fullName evidence="3">beta-galactosidase</fullName>
        <ecNumber evidence="3">3.2.1.23</ecNumber>
    </recommendedName>
</protein>
<dbReference type="Pfam" id="PF10435">
    <property type="entry name" value="BetaGal_dom2"/>
    <property type="match status" value="1"/>
</dbReference>
<evidence type="ECO:0000256" key="2">
    <source>
        <dbReference type="ARBA" id="ARBA00009809"/>
    </source>
</evidence>
<dbReference type="eggNOG" id="COG1874">
    <property type="taxonomic scope" value="Bacteria"/>
</dbReference>
<feature type="chain" id="PRO_5004785274" description="beta-galactosidase" evidence="9">
    <location>
        <begin position="19"/>
        <end position="1010"/>
    </location>
</feature>